<accession>A0A835HJ08</accession>
<gene>
    <name evidence="1" type="ORF">IFM89_036343</name>
</gene>
<organism evidence="1 2">
    <name type="scientific">Coptis chinensis</name>
    <dbReference type="NCBI Taxonomy" id="261450"/>
    <lineage>
        <taxon>Eukaryota</taxon>
        <taxon>Viridiplantae</taxon>
        <taxon>Streptophyta</taxon>
        <taxon>Embryophyta</taxon>
        <taxon>Tracheophyta</taxon>
        <taxon>Spermatophyta</taxon>
        <taxon>Magnoliopsida</taxon>
        <taxon>Ranunculales</taxon>
        <taxon>Ranunculaceae</taxon>
        <taxon>Coptidoideae</taxon>
        <taxon>Coptis</taxon>
    </lineage>
</organism>
<keyword evidence="2" id="KW-1185">Reference proteome</keyword>
<evidence type="ECO:0000313" key="2">
    <source>
        <dbReference type="Proteomes" id="UP000631114"/>
    </source>
</evidence>
<dbReference type="Proteomes" id="UP000631114">
    <property type="component" value="Unassembled WGS sequence"/>
</dbReference>
<dbReference type="EMBL" id="JADFTS010000007">
    <property type="protein sequence ID" value="KAF9599217.1"/>
    <property type="molecule type" value="Genomic_DNA"/>
</dbReference>
<dbReference type="OrthoDB" id="1751077at2759"/>
<dbReference type="AlphaFoldDB" id="A0A835HJ08"/>
<comment type="caution">
    <text evidence="1">The sequence shown here is derived from an EMBL/GenBank/DDBJ whole genome shotgun (WGS) entry which is preliminary data.</text>
</comment>
<proteinExistence type="predicted"/>
<reference evidence="1 2" key="1">
    <citation type="submission" date="2020-10" db="EMBL/GenBank/DDBJ databases">
        <title>The Coptis chinensis genome and diversification of protoberbering-type alkaloids.</title>
        <authorList>
            <person name="Wang B."/>
            <person name="Shu S."/>
            <person name="Song C."/>
            <person name="Liu Y."/>
        </authorList>
    </citation>
    <scope>NUCLEOTIDE SEQUENCE [LARGE SCALE GENOMIC DNA]</scope>
    <source>
        <strain evidence="1">HL-2020</strain>
        <tissue evidence="1">Leaf</tissue>
    </source>
</reference>
<name>A0A835HJ08_9MAGN</name>
<protein>
    <submittedName>
        <fullName evidence="1">Uncharacterized protein</fullName>
    </submittedName>
</protein>
<sequence>MNQAKSSIMVAGLSIYGAEDLARANGIRLVFPPTKYLGMPLVTSRLGVKDCQPLLEGADITKKIHLINEEKLCTAKEFGGLGITKIAD</sequence>
<evidence type="ECO:0000313" key="1">
    <source>
        <dbReference type="EMBL" id="KAF9599217.1"/>
    </source>
</evidence>